<reference evidence="1" key="1">
    <citation type="submission" date="2019-08" db="EMBL/GenBank/DDBJ databases">
        <authorList>
            <person name="Zhou D."/>
            <person name="Chen F."/>
        </authorList>
    </citation>
    <scope>NUCLEOTIDE SEQUENCE</scope>
    <source>
        <strain evidence="1">150716811</strain>
        <plasmid evidence="1">p716811-VIM</plasmid>
    </source>
</reference>
<sequence length="287" mass="32944">MVSWSRSTPWRQGYIVDSDTLAQLGIIIDGDGQEEVIAVVATHDCDLAQEAAGEPEVELILGRILAEKLDGNYTHCKTARRLHLELTGTDQHLLCEFDASKRVRVPKEHQEPSKAFISYEPARTFLMSGQERSIFQRWLAARYRRSSFPDEFDRRLRDTKVAERLAKLFKDSGNHIPAVFFDVDQGMERTRDGSDDLYELSILVLYKTDEDPEIAEEAAQAAVKAIEELFQNRCRTGEDKSWKWIELIEIDVISDEALTYSQSLNLTRWQADYVSLRSDKEQPILDD</sequence>
<geneLocation type="plasmid" evidence="1">
    <name>p716811-VIM</name>
</geneLocation>
<organism evidence="1">
    <name type="scientific">Pseudomonas putida</name>
    <name type="common">Arthrobacter siderocapsulatus</name>
    <dbReference type="NCBI Taxonomy" id="303"/>
    <lineage>
        <taxon>Bacteria</taxon>
        <taxon>Pseudomonadati</taxon>
        <taxon>Pseudomonadota</taxon>
        <taxon>Gammaproteobacteria</taxon>
        <taxon>Pseudomonadales</taxon>
        <taxon>Pseudomonadaceae</taxon>
        <taxon>Pseudomonas</taxon>
    </lineage>
</organism>
<dbReference type="RefSeq" id="WP_060514602.1">
    <property type="nucleotide sequence ID" value="NZ_JALKHN010000002.1"/>
</dbReference>
<keyword evidence="1" id="KW-0614">Plasmid</keyword>
<dbReference type="EMBL" id="MN310372">
    <property type="protein sequence ID" value="QFX76842.1"/>
    <property type="molecule type" value="Genomic_DNA"/>
</dbReference>
<protein>
    <submittedName>
        <fullName evidence="1">Uncharacterized protein</fullName>
    </submittedName>
</protein>
<name>A0A6B7Q5I3_PSEPU</name>
<dbReference type="AlphaFoldDB" id="A0A6B7Q5I3"/>
<proteinExistence type="predicted"/>
<accession>A0A6B7Q5I3</accession>
<evidence type="ECO:0000313" key="1">
    <source>
        <dbReference type="EMBL" id="QFX76842.1"/>
    </source>
</evidence>